<protein>
    <submittedName>
        <fullName evidence="4">Coilin-like</fullName>
    </submittedName>
</protein>
<feature type="compositionally biased region" description="Basic residues" evidence="1">
    <location>
        <begin position="125"/>
        <end position="145"/>
    </location>
</feature>
<feature type="region of interest" description="Disordered" evidence="1">
    <location>
        <begin position="124"/>
        <end position="155"/>
    </location>
</feature>
<reference evidence="4" key="1">
    <citation type="submission" date="2020-04" db="EMBL/GenBank/DDBJ databases">
        <authorList>
            <person name="Neveu A P."/>
        </authorList>
    </citation>
    <scope>NUCLEOTIDE SEQUENCE</scope>
    <source>
        <tissue evidence="4">Whole embryo</tissue>
    </source>
</reference>
<name>A0A6F9D955_9ASCI</name>
<dbReference type="PANTHER" id="PTHR15197:SF0">
    <property type="entry name" value="COILIN"/>
    <property type="match status" value="1"/>
</dbReference>
<dbReference type="AlphaFoldDB" id="A0A6F9D955"/>
<feature type="region of interest" description="Disordered" evidence="1">
    <location>
        <begin position="263"/>
        <end position="284"/>
    </location>
</feature>
<dbReference type="GO" id="GO:0015030">
    <property type="term" value="C:Cajal body"/>
    <property type="evidence" value="ECO:0007669"/>
    <property type="project" value="TreeGrafter"/>
</dbReference>
<dbReference type="InterPro" id="IPR031722">
    <property type="entry name" value="Coilin_N"/>
</dbReference>
<evidence type="ECO:0000256" key="1">
    <source>
        <dbReference type="SAM" id="MobiDB-lite"/>
    </source>
</evidence>
<organism evidence="4">
    <name type="scientific">Phallusia mammillata</name>
    <dbReference type="NCBI Taxonomy" id="59560"/>
    <lineage>
        <taxon>Eukaryota</taxon>
        <taxon>Metazoa</taxon>
        <taxon>Chordata</taxon>
        <taxon>Tunicata</taxon>
        <taxon>Ascidiacea</taxon>
        <taxon>Phlebobranchia</taxon>
        <taxon>Ascidiidae</taxon>
        <taxon>Phallusia</taxon>
    </lineage>
</organism>
<dbReference type="InterPro" id="IPR056398">
    <property type="entry name" value="Tudor_Coilin"/>
</dbReference>
<evidence type="ECO:0000259" key="2">
    <source>
        <dbReference type="Pfam" id="PF15862"/>
    </source>
</evidence>
<dbReference type="GO" id="GO:0030619">
    <property type="term" value="F:U1 snRNA binding"/>
    <property type="evidence" value="ECO:0007669"/>
    <property type="project" value="TreeGrafter"/>
</dbReference>
<dbReference type="GO" id="GO:0000387">
    <property type="term" value="P:spliceosomal snRNP assembly"/>
    <property type="evidence" value="ECO:0007669"/>
    <property type="project" value="TreeGrafter"/>
</dbReference>
<dbReference type="GO" id="GO:0030620">
    <property type="term" value="F:U2 snRNA binding"/>
    <property type="evidence" value="ECO:0007669"/>
    <property type="project" value="TreeGrafter"/>
</dbReference>
<feature type="domain" description="Coilin tudor" evidence="3">
    <location>
        <begin position="297"/>
        <end position="340"/>
    </location>
</feature>
<dbReference type="Pfam" id="PF15862">
    <property type="entry name" value="Coilin_N"/>
    <property type="match status" value="1"/>
</dbReference>
<sequence length="403" mass="44737">MAPTVNKIRVRLLFEMPPPLPLSPHSKCYMFLINRSEMSCVADVEHAIAVKFGYSNTKSLALSIGKFVLLSNEDIDVIRENDEITVSVEDSVAFIDLISLPGTNSNCQIGSDIPSVVSTNDLTTTKKRSRHEKHSLRKAKKKRKSGVTSIDSKKKKVKLTKIKRKTKRLSINPDSNNGVVNGPVETDTSKMMVSSHATVSEEHCPTETNNKEDIPGTPFCVTSTVQNTDNCQLPSVVKYAPTIPDVEPVIVKEELVEHGNMFSEKSGVRTRSSKKSEIPPVAEQCPVSPTGPMCDCYDDLRILSWPPRVGDVIAYKELEMTDNYTPAMSSFREAKVLEISGSKPQNNEKCLHVNILWPKKITSANVKGKFDLDVESDPPVESKCNSKKRLLSWATLIDPRLIK</sequence>
<gene>
    <name evidence="4" type="primary">Coil</name>
</gene>
<dbReference type="EMBL" id="LR784085">
    <property type="protein sequence ID" value="CAB3232581.1"/>
    <property type="molecule type" value="mRNA"/>
</dbReference>
<accession>A0A6F9D955</accession>
<proteinExistence type="evidence at transcript level"/>
<evidence type="ECO:0000259" key="3">
    <source>
        <dbReference type="Pfam" id="PF23086"/>
    </source>
</evidence>
<dbReference type="Pfam" id="PF23086">
    <property type="entry name" value="Tudor_Coilin"/>
    <property type="match status" value="1"/>
</dbReference>
<feature type="domain" description="Coilin N-terminal" evidence="2">
    <location>
        <begin position="8"/>
        <end position="157"/>
    </location>
</feature>
<dbReference type="InterPro" id="IPR024822">
    <property type="entry name" value="Coilin"/>
</dbReference>
<dbReference type="PANTHER" id="PTHR15197">
    <property type="entry name" value="COILIN P80"/>
    <property type="match status" value="1"/>
</dbReference>
<evidence type="ECO:0000313" key="4">
    <source>
        <dbReference type="EMBL" id="CAB3232581.1"/>
    </source>
</evidence>